<evidence type="ECO:0008006" key="3">
    <source>
        <dbReference type="Google" id="ProtNLM"/>
    </source>
</evidence>
<dbReference type="OMA" id="HHKRFIN"/>
<organism evidence="1 2">
    <name type="scientific">Seriola dumerili</name>
    <name type="common">Greater amberjack</name>
    <name type="synonym">Caranx dumerili</name>
    <dbReference type="NCBI Taxonomy" id="41447"/>
    <lineage>
        <taxon>Eukaryota</taxon>
        <taxon>Metazoa</taxon>
        <taxon>Chordata</taxon>
        <taxon>Craniata</taxon>
        <taxon>Vertebrata</taxon>
        <taxon>Euteleostomi</taxon>
        <taxon>Actinopterygii</taxon>
        <taxon>Neopterygii</taxon>
        <taxon>Teleostei</taxon>
        <taxon>Neoteleostei</taxon>
        <taxon>Acanthomorphata</taxon>
        <taxon>Carangaria</taxon>
        <taxon>Carangiformes</taxon>
        <taxon>Carangidae</taxon>
        <taxon>Seriola</taxon>
    </lineage>
</organism>
<name>A0A3B4U679_SERDU</name>
<dbReference type="PANTHER" id="PTHR22796">
    <property type="entry name" value="URG4-RELATED"/>
    <property type="match status" value="1"/>
</dbReference>
<dbReference type="GeneTree" id="ENSGT00940000154393"/>
<evidence type="ECO:0000313" key="2">
    <source>
        <dbReference type="Proteomes" id="UP000261420"/>
    </source>
</evidence>
<dbReference type="STRING" id="41447.ENSSDUP00000013693"/>
<proteinExistence type="predicted"/>
<reference evidence="1" key="2">
    <citation type="submission" date="2025-09" db="UniProtKB">
        <authorList>
            <consortium name="Ensembl"/>
        </authorList>
    </citation>
    <scope>IDENTIFICATION</scope>
</reference>
<dbReference type="PANTHER" id="PTHR22796:SF6">
    <property type="entry name" value="INTERFERON-INDUCED VERY LARGE GTPASE 1-RELATED"/>
    <property type="match status" value="1"/>
</dbReference>
<reference evidence="1" key="1">
    <citation type="submission" date="2025-08" db="UniProtKB">
        <authorList>
            <consortium name="Ensembl"/>
        </authorList>
    </citation>
    <scope>IDENTIFICATION</scope>
</reference>
<dbReference type="Ensembl" id="ENSSDUT00000013944.1">
    <property type="protein sequence ID" value="ENSSDUP00000013693.1"/>
    <property type="gene ID" value="ENSSDUG00000009955.1"/>
</dbReference>
<keyword evidence="2" id="KW-1185">Reference proteome</keyword>
<dbReference type="AlphaFoldDB" id="A0A3B4U679"/>
<evidence type="ECO:0000313" key="1">
    <source>
        <dbReference type="Ensembl" id="ENSSDUP00000013693.1"/>
    </source>
</evidence>
<dbReference type="Proteomes" id="UP000261420">
    <property type="component" value="Unplaced"/>
</dbReference>
<protein>
    <recommendedName>
        <fullName evidence="3">Interferon-induced very large GTPase 1</fullName>
    </recommendedName>
</protein>
<accession>A0A3B4U679</accession>
<sequence length="359" mass="41941">MSKRKSFCKGNSSAVVLGELICEKLKVSTVEAVCNQTAIALAGEMKCSFPAFSGNRLNLEKHVLKSLAEKEDFSGFIDYIHQPRKHVERFIKEEVQKYIFTSHKDKARDILKKNVEDIKQHVSRALFTATEKVKTQTGDTDMWLEEFTSFLRDDLTFDSIRPENFRDINSFDFLKEEIEKSLEPIMKEMNNLSLNKMNEFRLKPDQILIDQLCKCCWVKCPFCAAVCTNTIEDHSPDDHSVPFHRSTAVNGVHYKDTDILSVEFCTTNVASDGKFYPDSHSDKLIPFKQYRTAGPRFADWRITPDESKLTYWKWFVCRFQKQLEDHYKLKFKGEGEIPRDWRNYNEKEAIKSLDEMYKL</sequence>